<comment type="caution">
    <text evidence="2">The sequence shown here is derived from an EMBL/GenBank/DDBJ whole genome shotgun (WGS) entry which is preliminary data.</text>
</comment>
<protein>
    <recommendedName>
        <fullName evidence="1">Fibronectin type-III domain-containing protein</fullName>
    </recommendedName>
</protein>
<keyword evidence="3" id="KW-1185">Reference proteome</keyword>
<dbReference type="PROSITE" id="PS50853">
    <property type="entry name" value="FN3"/>
    <property type="match status" value="1"/>
</dbReference>
<dbReference type="InterPro" id="IPR013783">
    <property type="entry name" value="Ig-like_fold"/>
</dbReference>
<dbReference type="AlphaFoldDB" id="A0A1V9FPJ6"/>
<reference evidence="3" key="1">
    <citation type="submission" date="2016-04" db="EMBL/GenBank/DDBJ databases">
        <authorList>
            <person name="Chen L."/>
            <person name="Zhuang W."/>
            <person name="Wang G."/>
        </authorList>
    </citation>
    <scope>NUCLEOTIDE SEQUENCE [LARGE SCALE GENOMIC DNA]</scope>
    <source>
        <strain evidence="3">208</strain>
    </source>
</reference>
<feature type="domain" description="Fibronectin type-III" evidence="1">
    <location>
        <begin position="42"/>
        <end position="129"/>
    </location>
</feature>
<evidence type="ECO:0000313" key="3">
    <source>
        <dbReference type="Proteomes" id="UP000192276"/>
    </source>
</evidence>
<dbReference type="InterPro" id="IPR003961">
    <property type="entry name" value="FN3_dom"/>
</dbReference>
<organism evidence="2 3">
    <name type="scientific">Niastella populi</name>
    <dbReference type="NCBI Taxonomy" id="550983"/>
    <lineage>
        <taxon>Bacteria</taxon>
        <taxon>Pseudomonadati</taxon>
        <taxon>Bacteroidota</taxon>
        <taxon>Chitinophagia</taxon>
        <taxon>Chitinophagales</taxon>
        <taxon>Chitinophagaceae</taxon>
        <taxon>Niastella</taxon>
    </lineage>
</organism>
<name>A0A1V9FPJ6_9BACT</name>
<dbReference type="Gene3D" id="2.60.40.10">
    <property type="entry name" value="Immunoglobulins"/>
    <property type="match status" value="1"/>
</dbReference>
<dbReference type="Proteomes" id="UP000192276">
    <property type="component" value="Unassembled WGS sequence"/>
</dbReference>
<dbReference type="InterPro" id="IPR036116">
    <property type="entry name" value="FN3_sf"/>
</dbReference>
<evidence type="ECO:0000313" key="2">
    <source>
        <dbReference type="EMBL" id="OQP60248.1"/>
    </source>
</evidence>
<proteinExistence type="predicted"/>
<accession>A0A1V9FPJ6</accession>
<gene>
    <name evidence="2" type="ORF">A4R26_20035</name>
</gene>
<dbReference type="SUPFAM" id="SSF49265">
    <property type="entry name" value="Fibronectin type III"/>
    <property type="match status" value="1"/>
</dbReference>
<sequence>MVSILDDLADYVTTTSNGDKTMLLSSGFDITGDKDLTQALPPIGKVVVVSDQSGQATTRVNRVAGARSYVHQYTTDPLSPDNVWISETTTEREHTFTNLRSVARYWFRVLAVGKGKQVVYSPPVARVIQ</sequence>
<dbReference type="STRING" id="550983.A4R26_20035"/>
<dbReference type="EMBL" id="LWBP01000156">
    <property type="protein sequence ID" value="OQP60248.1"/>
    <property type="molecule type" value="Genomic_DNA"/>
</dbReference>
<evidence type="ECO:0000259" key="1">
    <source>
        <dbReference type="PROSITE" id="PS50853"/>
    </source>
</evidence>